<evidence type="ECO:0000313" key="2">
    <source>
        <dbReference type="EMBL" id="PTX43537.1"/>
    </source>
</evidence>
<comment type="caution">
    <text evidence="2">The sequence shown here is derived from an EMBL/GenBank/DDBJ whole genome shotgun (WGS) entry which is preliminary data.</text>
</comment>
<keyword evidence="3" id="KW-1185">Reference proteome</keyword>
<feature type="transmembrane region" description="Helical" evidence="1">
    <location>
        <begin position="5"/>
        <end position="20"/>
    </location>
</feature>
<evidence type="ECO:0000256" key="1">
    <source>
        <dbReference type="SAM" id="Phobius"/>
    </source>
</evidence>
<sequence length="127" mass="14512">MILGILINLGIGLILIVQSFKGHSSFGFLFGALMPVLSILFYSNYLKLKSDNNEKDFKKVVFRPSLLIGFLIFITSIVTSFLVLDFEYLENTLIEFIQFFGAISALFLIPNLIYQIIIFQLYKKSLN</sequence>
<dbReference type="AlphaFoldDB" id="A0A2T6AIC0"/>
<name>A0A2T6AIC0_9FLAO</name>
<proteinExistence type="predicted"/>
<dbReference type="Proteomes" id="UP000244174">
    <property type="component" value="Unassembled WGS sequence"/>
</dbReference>
<organism evidence="2 3">
    <name type="scientific">Christiangramia gaetbulicola</name>
    <dbReference type="NCBI Taxonomy" id="703340"/>
    <lineage>
        <taxon>Bacteria</taxon>
        <taxon>Pseudomonadati</taxon>
        <taxon>Bacteroidota</taxon>
        <taxon>Flavobacteriia</taxon>
        <taxon>Flavobacteriales</taxon>
        <taxon>Flavobacteriaceae</taxon>
        <taxon>Christiangramia</taxon>
    </lineage>
</organism>
<accession>A0A2T6AIC0</accession>
<evidence type="ECO:0000313" key="3">
    <source>
        <dbReference type="Proteomes" id="UP000244174"/>
    </source>
</evidence>
<keyword evidence="1" id="KW-0812">Transmembrane</keyword>
<feature type="transmembrane region" description="Helical" evidence="1">
    <location>
        <begin position="26"/>
        <end position="45"/>
    </location>
</feature>
<protein>
    <submittedName>
        <fullName evidence="2">Uncharacterized protein</fullName>
    </submittedName>
</protein>
<feature type="transmembrane region" description="Helical" evidence="1">
    <location>
        <begin position="66"/>
        <end position="84"/>
    </location>
</feature>
<gene>
    <name evidence="2" type="ORF">C8P64_2065</name>
</gene>
<reference evidence="2 3" key="1">
    <citation type="submission" date="2018-04" db="EMBL/GenBank/DDBJ databases">
        <title>Genomic Encyclopedia of Archaeal and Bacterial Type Strains, Phase II (KMG-II): from individual species to whole genera.</title>
        <authorList>
            <person name="Goeker M."/>
        </authorList>
    </citation>
    <scope>NUCLEOTIDE SEQUENCE [LARGE SCALE GENOMIC DNA]</scope>
    <source>
        <strain evidence="2 3">DSM 23082</strain>
    </source>
</reference>
<keyword evidence="1" id="KW-0472">Membrane</keyword>
<dbReference type="RefSeq" id="WP_146167213.1">
    <property type="nucleotide sequence ID" value="NZ_QBKQ01000002.1"/>
</dbReference>
<dbReference type="EMBL" id="QBKQ01000002">
    <property type="protein sequence ID" value="PTX43537.1"/>
    <property type="molecule type" value="Genomic_DNA"/>
</dbReference>
<feature type="transmembrane region" description="Helical" evidence="1">
    <location>
        <begin position="96"/>
        <end position="122"/>
    </location>
</feature>
<keyword evidence="1" id="KW-1133">Transmembrane helix</keyword>